<dbReference type="GO" id="GO:0015078">
    <property type="term" value="F:proton transmembrane transporter activity"/>
    <property type="evidence" value="ECO:0007669"/>
    <property type="project" value="InterPro"/>
</dbReference>
<dbReference type="Pfam" id="PF00895">
    <property type="entry name" value="ATP-synt_8"/>
    <property type="match status" value="1"/>
</dbReference>
<proteinExistence type="inferred from homology"/>
<keyword evidence="4 12" id="KW-0813">Transport</keyword>
<evidence type="ECO:0000256" key="6">
    <source>
        <dbReference type="ARBA" id="ARBA00022692"/>
    </source>
</evidence>
<name>A0A1D9CJP4_9HYME</name>
<geneLocation type="mitochondrion" evidence="14"/>
<evidence type="ECO:0000256" key="1">
    <source>
        <dbReference type="ARBA" id="ARBA00004304"/>
    </source>
</evidence>
<gene>
    <name evidence="14" type="primary">ATP8</name>
</gene>
<evidence type="ECO:0000256" key="5">
    <source>
        <dbReference type="ARBA" id="ARBA00022547"/>
    </source>
</evidence>
<evidence type="ECO:0000256" key="12">
    <source>
        <dbReference type="RuleBase" id="RU003661"/>
    </source>
</evidence>
<evidence type="ECO:0000256" key="10">
    <source>
        <dbReference type="ARBA" id="ARBA00023128"/>
    </source>
</evidence>
<dbReference type="InterPro" id="IPR001421">
    <property type="entry name" value="ATP8_metazoa"/>
</dbReference>
<protein>
    <recommendedName>
        <fullName evidence="12">ATP synthase complex subunit 8</fullName>
    </recommendedName>
</protein>
<dbReference type="EMBL" id="KU854923">
    <property type="protein sequence ID" value="AOY36470.1"/>
    <property type="molecule type" value="Genomic_DNA"/>
</dbReference>
<keyword evidence="6 12" id="KW-0812">Transmembrane</keyword>
<evidence type="ECO:0000256" key="8">
    <source>
        <dbReference type="ARBA" id="ARBA00022989"/>
    </source>
</evidence>
<evidence type="ECO:0000256" key="3">
    <source>
        <dbReference type="ARBA" id="ARBA00011291"/>
    </source>
</evidence>
<dbReference type="AlphaFoldDB" id="A0A1D9CJP4"/>
<keyword evidence="5 12" id="KW-0138">CF(0)</keyword>
<keyword evidence="8 13" id="KW-1133">Transmembrane helix</keyword>
<dbReference type="GO" id="GO:0015986">
    <property type="term" value="P:proton motive force-driven ATP synthesis"/>
    <property type="evidence" value="ECO:0007669"/>
    <property type="project" value="InterPro"/>
</dbReference>
<evidence type="ECO:0000256" key="9">
    <source>
        <dbReference type="ARBA" id="ARBA00023065"/>
    </source>
</evidence>
<evidence type="ECO:0000256" key="11">
    <source>
        <dbReference type="ARBA" id="ARBA00023136"/>
    </source>
</evidence>
<keyword evidence="11 13" id="KW-0472">Membrane</keyword>
<keyword evidence="9 12" id="KW-0406">Ion transport</keyword>
<keyword evidence="10 12" id="KW-0496">Mitochondrion</keyword>
<evidence type="ECO:0000256" key="4">
    <source>
        <dbReference type="ARBA" id="ARBA00022448"/>
    </source>
</evidence>
<organism evidence="14">
    <name type="scientific">Chrysis corusca</name>
    <dbReference type="NCBI Taxonomy" id="913285"/>
    <lineage>
        <taxon>Eukaryota</taxon>
        <taxon>Metazoa</taxon>
        <taxon>Ecdysozoa</taxon>
        <taxon>Arthropoda</taxon>
        <taxon>Hexapoda</taxon>
        <taxon>Insecta</taxon>
        <taxon>Pterygota</taxon>
        <taxon>Neoptera</taxon>
        <taxon>Endopterygota</taxon>
        <taxon>Hymenoptera</taxon>
        <taxon>Apocrita</taxon>
        <taxon>Aculeata</taxon>
        <taxon>Chrysidoidea</taxon>
        <taxon>Chrysididae</taxon>
        <taxon>Chrysidinae</taxon>
        <taxon>Chrysidini</taxon>
        <taxon>Chrysis</taxon>
    </lineage>
</organism>
<comment type="similarity">
    <text evidence="2 12">Belongs to the ATPase protein 8 family.</text>
</comment>
<comment type="subcellular location">
    <subcellularLocation>
        <location evidence="1 12">Mitochondrion membrane</location>
        <topology evidence="1 12">Single-pass membrane protein</topology>
    </subcellularLocation>
</comment>
<feature type="transmembrane region" description="Helical" evidence="13">
    <location>
        <begin position="12"/>
        <end position="32"/>
    </location>
</feature>
<comment type="subunit">
    <text evidence="3">F-type ATPases have 2 components, CF(1) - the catalytic core - and CF(0) - the membrane proton channel.</text>
</comment>
<evidence type="ECO:0000313" key="14">
    <source>
        <dbReference type="EMBL" id="AOY36470.1"/>
    </source>
</evidence>
<keyword evidence="7 12" id="KW-0375">Hydrogen ion transport</keyword>
<sequence>MPQMSSMNWMILMFYFLVVIYLLMVKLSYINFYNIEKGEMKKINVKNFKNKW</sequence>
<reference evidence="14" key="1">
    <citation type="journal article" date="2016" name="Syst. Entomol.">
        <title>Sibling species in the Chrysis ignita complex: molecular, morphological and trophic differentiation of Baltic species, with a description of two new cryptic species (Hymenoptera: Chrysididae).</title>
        <authorList>
            <person name="Orlovskyte S."/>
            <person name="Budrys E."/>
            <person name="Budriene A."/>
            <person name="Radzeviciute R."/>
            <person name="Soon V."/>
        </authorList>
    </citation>
    <scope>NUCLEOTIDE SEQUENCE</scope>
</reference>
<evidence type="ECO:0000256" key="2">
    <source>
        <dbReference type="ARBA" id="ARBA00008892"/>
    </source>
</evidence>
<dbReference type="GO" id="GO:0031966">
    <property type="term" value="C:mitochondrial membrane"/>
    <property type="evidence" value="ECO:0007669"/>
    <property type="project" value="UniProtKB-SubCell"/>
</dbReference>
<accession>A0A1D9CJP4</accession>
<dbReference type="GO" id="GO:0045259">
    <property type="term" value="C:proton-transporting ATP synthase complex"/>
    <property type="evidence" value="ECO:0007669"/>
    <property type="project" value="UniProtKB-KW"/>
</dbReference>
<evidence type="ECO:0000256" key="13">
    <source>
        <dbReference type="SAM" id="Phobius"/>
    </source>
</evidence>
<evidence type="ECO:0000256" key="7">
    <source>
        <dbReference type="ARBA" id="ARBA00022781"/>
    </source>
</evidence>